<dbReference type="AlphaFoldDB" id="A0A154PQL4"/>
<dbReference type="InterPro" id="IPR036875">
    <property type="entry name" value="Znf_CCHC_sf"/>
</dbReference>
<dbReference type="GO" id="GO:0003824">
    <property type="term" value="F:catalytic activity"/>
    <property type="evidence" value="ECO:0007669"/>
    <property type="project" value="InterPro"/>
</dbReference>
<feature type="compositionally biased region" description="Basic residues" evidence="2">
    <location>
        <begin position="91"/>
        <end position="100"/>
    </location>
</feature>
<feature type="region of interest" description="Disordered" evidence="2">
    <location>
        <begin position="512"/>
        <end position="533"/>
    </location>
</feature>
<gene>
    <name evidence="4" type="ORF">WN55_06269</name>
</gene>
<feature type="domain" description="CCHC-type" evidence="3">
    <location>
        <begin position="354"/>
        <end position="368"/>
    </location>
</feature>
<evidence type="ECO:0000313" key="5">
    <source>
        <dbReference type="Proteomes" id="UP000076502"/>
    </source>
</evidence>
<dbReference type="EMBL" id="KQ435042">
    <property type="protein sequence ID" value="KZC14189.1"/>
    <property type="molecule type" value="Genomic_DNA"/>
</dbReference>
<dbReference type="InterPro" id="IPR001878">
    <property type="entry name" value="Znf_CCHC"/>
</dbReference>
<proteinExistence type="predicted"/>
<dbReference type="InterPro" id="IPR005135">
    <property type="entry name" value="Endo/exonuclease/phosphatase"/>
</dbReference>
<feature type="region of interest" description="Disordered" evidence="2">
    <location>
        <begin position="48"/>
        <end position="187"/>
    </location>
</feature>
<dbReference type="GO" id="GO:0008270">
    <property type="term" value="F:zinc ion binding"/>
    <property type="evidence" value="ECO:0007669"/>
    <property type="project" value="UniProtKB-KW"/>
</dbReference>
<evidence type="ECO:0000256" key="1">
    <source>
        <dbReference type="PROSITE-ProRule" id="PRU00047"/>
    </source>
</evidence>
<feature type="compositionally biased region" description="Basic and acidic residues" evidence="2">
    <location>
        <begin position="129"/>
        <end position="140"/>
    </location>
</feature>
<organism evidence="4 5">
    <name type="scientific">Dufourea novaeangliae</name>
    <name type="common">Sweat bee</name>
    <dbReference type="NCBI Taxonomy" id="178035"/>
    <lineage>
        <taxon>Eukaryota</taxon>
        <taxon>Metazoa</taxon>
        <taxon>Ecdysozoa</taxon>
        <taxon>Arthropoda</taxon>
        <taxon>Hexapoda</taxon>
        <taxon>Insecta</taxon>
        <taxon>Pterygota</taxon>
        <taxon>Neoptera</taxon>
        <taxon>Endopterygota</taxon>
        <taxon>Hymenoptera</taxon>
        <taxon>Apocrita</taxon>
        <taxon>Aculeata</taxon>
        <taxon>Apoidea</taxon>
        <taxon>Anthophila</taxon>
        <taxon>Halictidae</taxon>
        <taxon>Rophitinae</taxon>
        <taxon>Dufourea</taxon>
    </lineage>
</organism>
<feature type="compositionally biased region" description="Pro residues" evidence="2">
    <location>
        <begin position="101"/>
        <end position="115"/>
    </location>
</feature>
<keyword evidence="1" id="KW-0862">Zinc</keyword>
<dbReference type="Gene3D" id="3.60.10.10">
    <property type="entry name" value="Endonuclease/exonuclease/phosphatase"/>
    <property type="match status" value="1"/>
</dbReference>
<protein>
    <recommendedName>
        <fullName evidence="3">CCHC-type domain-containing protein</fullName>
    </recommendedName>
</protein>
<evidence type="ECO:0000256" key="2">
    <source>
        <dbReference type="SAM" id="MobiDB-lite"/>
    </source>
</evidence>
<dbReference type="Gene3D" id="4.10.60.10">
    <property type="entry name" value="Zinc finger, CCHC-type"/>
    <property type="match status" value="1"/>
</dbReference>
<feature type="compositionally biased region" description="Pro residues" evidence="2">
    <location>
        <begin position="521"/>
        <end position="533"/>
    </location>
</feature>
<evidence type="ECO:0000259" key="3">
    <source>
        <dbReference type="PROSITE" id="PS50158"/>
    </source>
</evidence>
<feature type="compositionally biased region" description="Basic residues" evidence="2">
    <location>
        <begin position="141"/>
        <end position="155"/>
    </location>
</feature>
<keyword evidence="5" id="KW-1185">Reference proteome</keyword>
<dbReference type="Pfam" id="PF14529">
    <property type="entry name" value="Exo_endo_phos_2"/>
    <property type="match status" value="1"/>
</dbReference>
<dbReference type="PROSITE" id="PS50158">
    <property type="entry name" value="ZF_CCHC"/>
    <property type="match status" value="1"/>
</dbReference>
<sequence>MLAIPASAGCVMADQLGGEAGSGFRSEGGGLAEAKRKLLKLTHKVQGLREEDIEDRAVPPPPGSKSCVRLPPGEAVAEEMRRAPTPDLGAKKRRKRRKKPPAPAVVGPPAPPPARPRTGVLGDAPTGLDHPDRWSEVVGRRERRKKSRARPRGGRRHQDSPGGGGVAPRACRRGQRSPSPWTRAARRRIPTSCVGLWSGSNWRTSGLPTSATGRVRRDPPFWRSPESAAKADALAARLAEVFHGTDVRVSRPARTVEMRLTGLDESVTAEAVAAAVARVGGCAAAEVRSGEIRRNWVRCPLTAAGRLTTAGLILVGWSSATVEALPARPLRCYHCQEEGHVRQKYTRDADRGGRCYSCGGEGRMVRDCAAAPKCPVCADLGRPANHSVGPTRPTLVLGDFNAKSTLWGGPRTDARGDAVEEWAASADLRLLNRGSYEVRMRTNTRCLSDELCYRNPVWSLWVKGWLLMHGDTRAGRVSSRYVAWARTPMELMFHQHPVEFARPVRGISAKLGARPAQSPLTAPPRGVPGSPPQ</sequence>
<accession>A0A154PQL4</accession>
<dbReference type="Proteomes" id="UP000076502">
    <property type="component" value="Unassembled WGS sequence"/>
</dbReference>
<evidence type="ECO:0000313" key="4">
    <source>
        <dbReference type="EMBL" id="KZC14189.1"/>
    </source>
</evidence>
<keyword evidence="1" id="KW-0863">Zinc-finger</keyword>
<keyword evidence="1" id="KW-0479">Metal-binding</keyword>
<dbReference type="SUPFAM" id="SSF57756">
    <property type="entry name" value="Retrovirus zinc finger-like domains"/>
    <property type="match status" value="1"/>
</dbReference>
<reference evidence="4 5" key="1">
    <citation type="submission" date="2015-07" db="EMBL/GenBank/DDBJ databases">
        <title>The genome of Dufourea novaeangliae.</title>
        <authorList>
            <person name="Pan H."/>
            <person name="Kapheim K."/>
        </authorList>
    </citation>
    <scope>NUCLEOTIDE SEQUENCE [LARGE SCALE GENOMIC DNA]</scope>
    <source>
        <strain evidence="4">0120121106</strain>
        <tissue evidence="4">Whole body</tissue>
    </source>
</reference>
<dbReference type="GO" id="GO:0003676">
    <property type="term" value="F:nucleic acid binding"/>
    <property type="evidence" value="ECO:0007669"/>
    <property type="project" value="InterPro"/>
</dbReference>
<dbReference type="SUPFAM" id="SSF56219">
    <property type="entry name" value="DNase I-like"/>
    <property type="match status" value="1"/>
</dbReference>
<name>A0A154PQL4_DUFNO</name>
<dbReference type="InterPro" id="IPR036691">
    <property type="entry name" value="Endo/exonu/phosph_ase_sf"/>
</dbReference>